<feature type="transmembrane region" description="Helical" evidence="5">
    <location>
        <begin position="144"/>
        <end position="163"/>
    </location>
</feature>
<dbReference type="GO" id="GO:0005886">
    <property type="term" value="C:plasma membrane"/>
    <property type="evidence" value="ECO:0007669"/>
    <property type="project" value="TreeGrafter"/>
</dbReference>
<dbReference type="PANTHER" id="PTHR12483">
    <property type="entry name" value="SOLUTE CARRIER FAMILY 31 COPPER TRANSPORTERS"/>
    <property type="match status" value="1"/>
</dbReference>
<gene>
    <name evidence="6" type="ORF">C9374_001638</name>
</gene>
<dbReference type="AlphaFoldDB" id="A0AA88GWQ2"/>
<keyword evidence="5" id="KW-0813">Transport</keyword>
<evidence type="ECO:0000313" key="7">
    <source>
        <dbReference type="Proteomes" id="UP000816034"/>
    </source>
</evidence>
<dbReference type="GO" id="GO:0005375">
    <property type="term" value="F:copper ion transmembrane transporter activity"/>
    <property type="evidence" value="ECO:0007669"/>
    <property type="project" value="UniProtKB-UniRule"/>
</dbReference>
<keyword evidence="2 5" id="KW-0812">Transmembrane</keyword>
<feature type="transmembrane region" description="Helical" evidence="5">
    <location>
        <begin position="114"/>
        <end position="138"/>
    </location>
</feature>
<dbReference type="InterPro" id="IPR007274">
    <property type="entry name" value="Cop_transporter"/>
</dbReference>
<dbReference type="EMBL" id="PYSW02000013">
    <property type="protein sequence ID" value="KAG2387306.1"/>
    <property type="molecule type" value="Genomic_DNA"/>
</dbReference>
<keyword evidence="5" id="KW-0187">Copper transport</keyword>
<evidence type="ECO:0000313" key="6">
    <source>
        <dbReference type="EMBL" id="KAG2387306.1"/>
    </source>
</evidence>
<accession>A0AA88GWQ2</accession>
<comment type="caution">
    <text evidence="6">The sequence shown here is derived from an EMBL/GenBank/DDBJ whole genome shotgun (WGS) entry which is preliminary data.</text>
</comment>
<reference evidence="6 7" key="1">
    <citation type="journal article" date="2018" name="BMC Genomics">
        <title>The genome of Naegleria lovaniensis, the basis for a comparative approach to unravel pathogenicity factors of the human pathogenic amoeba N. fowleri.</title>
        <authorList>
            <person name="Liechti N."/>
            <person name="Schurch N."/>
            <person name="Bruggmann R."/>
            <person name="Wittwer M."/>
        </authorList>
    </citation>
    <scope>NUCLEOTIDE SEQUENCE [LARGE SCALE GENOMIC DNA]</scope>
    <source>
        <strain evidence="6 7">ATCC 30569</strain>
    </source>
</reference>
<dbReference type="Pfam" id="PF04145">
    <property type="entry name" value="Ctr"/>
    <property type="match status" value="1"/>
</dbReference>
<organism evidence="6 7">
    <name type="scientific">Naegleria lovaniensis</name>
    <name type="common">Amoeba</name>
    <dbReference type="NCBI Taxonomy" id="51637"/>
    <lineage>
        <taxon>Eukaryota</taxon>
        <taxon>Discoba</taxon>
        <taxon>Heterolobosea</taxon>
        <taxon>Tetramitia</taxon>
        <taxon>Eutetramitia</taxon>
        <taxon>Vahlkampfiidae</taxon>
        <taxon>Naegleria</taxon>
    </lineage>
</organism>
<sequence length="177" mass="20444">MNHHHMSVSSSSAHSFGSHSPTMMDHSNHTMNHTMGGMPMYFVNSYQVSHLLFEPVVIELWWHYLLAILICFGLSIFNQFLVFLVKRKVTIPKINEEDEYRNLETNKKKRKKKVIAYTWFILKPLIYLVQNTLGYLLMLVTMTYNMGLFLAVVAGNTVGWTIFSMSSNIVPEDCCSN</sequence>
<evidence type="ECO:0000256" key="1">
    <source>
        <dbReference type="ARBA" id="ARBA00004141"/>
    </source>
</evidence>
<keyword evidence="7" id="KW-1185">Reference proteome</keyword>
<name>A0AA88GWQ2_NAELO</name>
<comment type="similarity">
    <text evidence="5">Belongs to the copper transporter (Ctr) (TC 1.A.56) family. SLC31A subfamily.</text>
</comment>
<proteinExistence type="inferred from homology"/>
<evidence type="ECO:0000256" key="3">
    <source>
        <dbReference type="ARBA" id="ARBA00022989"/>
    </source>
</evidence>
<dbReference type="GeneID" id="68094094"/>
<protein>
    <recommendedName>
        <fullName evidence="5">Copper transport protein</fullName>
    </recommendedName>
</protein>
<dbReference type="PANTHER" id="PTHR12483:SF27">
    <property type="entry name" value="COPPER TRANSPORT PROTEIN CTR1"/>
    <property type="match status" value="1"/>
</dbReference>
<keyword evidence="5" id="KW-0406">Ion transport</keyword>
<dbReference type="Proteomes" id="UP000816034">
    <property type="component" value="Unassembled WGS sequence"/>
</dbReference>
<comment type="subcellular location">
    <subcellularLocation>
        <location evidence="1 5">Membrane</location>
        <topology evidence="1 5">Multi-pass membrane protein</topology>
    </subcellularLocation>
</comment>
<evidence type="ECO:0000256" key="2">
    <source>
        <dbReference type="ARBA" id="ARBA00022692"/>
    </source>
</evidence>
<keyword evidence="5" id="KW-0186">Copper</keyword>
<dbReference type="RefSeq" id="XP_044551298.1">
    <property type="nucleotide sequence ID" value="XM_044690967.1"/>
</dbReference>
<keyword evidence="3 5" id="KW-1133">Transmembrane helix</keyword>
<keyword evidence="4 5" id="KW-0472">Membrane</keyword>
<evidence type="ECO:0000256" key="5">
    <source>
        <dbReference type="RuleBase" id="RU367022"/>
    </source>
</evidence>
<feature type="transmembrane region" description="Helical" evidence="5">
    <location>
        <begin position="61"/>
        <end position="85"/>
    </location>
</feature>
<evidence type="ECO:0000256" key="4">
    <source>
        <dbReference type="ARBA" id="ARBA00023136"/>
    </source>
</evidence>